<evidence type="ECO:0000259" key="1">
    <source>
        <dbReference type="Pfam" id="PF05699"/>
    </source>
</evidence>
<proteinExistence type="predicted"/>
<name>A0AAD4SUS3_9MAGN</name>
<comment type="caution">
    <text evidence="2">The sequence shown here is derived from an EMBL/GenBank/DDBJ whole genome shotgun (WGS) entry which is preliminary data.</text>
</comment>
<evidence type="ECO:0000313" key="3">
    <source>
        <dbReference type="Proteomes" id="UP001202328"/>
    </source>
</evidence>
<keyword evidence="3" id="KW-1185">Reference proteome</keyword>
<dbReference type="PANTHER" id="PTHR23272:SF161">
    <property type="entry name" value="ZINC FINGER BED DOMAIN-CONTAINING PROTEIN RICESLEEPER 1-LIKE"/>
    <property type="match status" value="1"/>
</dbReference>
<dbReference type="GO" id="GO:0046983">
    <property type="term" value="F:protein dimerization activity"/>
    <property type="evidence" value="ECO:0007669"/>
    <property type="project" value="InterPro"/>
</dbReference>
<dbReference type="AlphaFoldDB" id="A0AAD4SUS3"/>
<accession>A0AAD4SUS3</accession>
<evidence type="ECO:0000313" key="2">
    <source>
        <dbReference type="EMBL" id="KAI3924795.1"/>
    </source>
</evidence>
<sequence>MDFIRKIKSAILYITHAPSRLQEFKKSCLNFSLKHRSFGLDVHNRWNSTYMMLKAIEGYETVILDALIDSDYELDMIDFDNCKVFTKFLGVFYTATKKLSGVYYSTTCIALNQLYNIAVAFKQCKDNRLYGRVIKLMEEKYLKYWEEIPPLFILGSVMDLRKKIIGTVVLIEGIANAFDREPLDSFASVHQMLLKLFNYYSSTHGSNVQTTMAQSQSDFDELDPSERLLSTFSTTASSGTSNTNSIYELVRYLELDVTVFLGSKELGSNFDILQFWNTHGNSFPILQIMARDLLTPPASTCAQRIGMTLGREDKSLMMNMRKSSQGSMVKFSLEGDSTFLTWISQSHESIQILFGLLISYAWNVQLCKAIFWMYIYQMFSLALQGFIQSGEMAYFGCIELVLC</sequence>
<gene>
    <name evidence="2" type="ORF">MKW98_031046</name>
</gene>
<dbReference type="InterPro" id="IPR012337">
    <property type="entry name" value="RNaseH-like_sf"/>
</dbReference>
<dbReference type="Pfam" id="PF05699">
    <property type="entry name" value="Dimer_Tnp_hAT"/>
    <property type="match status" value="1"/>
</dbReference>
<dbReference type="InterPro" id="IPR008906">
    <property type="entry name" value="HATC_C_dom"/>
</dbReference>
<reference evidence="2" key="1">
    <citation type="submission" date="2022-04" db="EMBL/GenBank/DDBJ databases">
        <title>A functionally conserved STORR gene fusion in Papaver species that diverged 16.8 million years ago.</title>
        <authorList>
            <person name="Catania T."/>
        </authorList>
    </citation>
    <scope>NUCLEOTIDE SEQUENCE</scope>
    <source>
        <strain evidence="2">S-188037</strain>
    </source>
</reference>
<dbReference type="PANTHER" id="PTHR23272">
    <property type="entry name" value="BED FINGER-RELATED"/>
    <property type="match status" value="1"/>
</dbReference>
<dbReference type="SUPFAM" id="SSF53098">
    <property type="entry name" value="Ribonuclease H-like"/>
    <property type="match status" value="1"/>
</dbReference>
<dbReference type="Proteomes" id="UP001202328">
    <property type="component" value="Unassembled WGS sequence"/>
</dbReference>
<dbReference type="EMBL" id="JAJJMB010008256">
    <property type="protein sequence ID" value="KAI3924795.1"/>
    <property type="molecule type" value="Genomic_DNA"/>
</dbReference>
<organism evidence="2 3">
    <name type="scientific">Papaver atlanticum</name>
    <dbReference type="NCBI Taxonomy" id="357466"/>
    <lineage>
        <taxon>Eukaryota</taxon>
        <taxon>Viridiplantae</taxon>
        <taxon>Streptophyta</taxon>
        <taxon>Embryophyta</taxon>
        <taxon>Tracheophyta</taxon>
        <taxon>Spermatophyta</taxon>
        <taxon>Magnoliopsida</taxon>
        <taxon>Ranunculales</taxon>
        <taxon>Papaveraceae</taxon>
        <taxon>Papaveroideae</taxon>
        <taxon>Papaver</taxon>
    </lineage>
</organism>
<protein>
    <recommendedName>
        <fullName evidence="1">HAT C-terminal dimerisation domain-containing protein</fullName>
    </recommendedName>
</protein>
<feature type="domain" description="HAT C-terminal dimerisation" evidence="1">
    <location>
        <begin position="262"/>
        <end position="302"/>
    </location>
</feature>